<organism evidence="14 15">
    <name type="scientific">Acidithiobacillus ferrooxidans</name>
    <name type="common">Thiobacillus ferrooxidans</name>
    <dbReference type="NCBI Taxonomy" id="920"/>
    <lineage>
        <taxon>Bacteria</taxon>
        <taxon>Pseudomonadati</taxon>
        <taxon>Pseudomonadota</taxon>
        <taxon>Acidithiobacillia</taxon>
        <taxon>Acidithiobacillales</taxon>
        <taxon>Acidithiobacillaceae</taxon>
        <taxon>Acidithiobacillus</taxon>
    </lineage>
</organism>
<protein>
    <recommendedName>
        <fullName evidence="3">DNA topoisomerase</fullName>
        <ecNumber evidence="3">5.6.2.1</ecNumber>
    </recommendedName>
    <alternativeName>
        <fullName evidence="11">Omega-protein</fullName>
    </alternativeName>
    <alternativeName>
        <fullName evidence="10">Relaxing enzyme</fullName>
    </alternativeName>
    <alternativeName>
        <fullName evidence="8">Swivelase</fullName>
    </alternativeName>
    <alternativeName>
        <fullName evidence="9">Untwisting enzyme</fullName>
    </alternativeName>
</protein>
<dbReference type="Proteomes" id="UP000248886">
    <property type="component" value="Unassembled WGS sequence"/>
</dbReference>
<proteinExistence type="inferred from homology"/>
<dbReference type="CDD" id="cd00186">
    <property type="entry name" value="TOP1Ac"/>
    <property type="match status" value="1"/>
</dbReference>
<evidence type="ECO:0000259" key="13">
    <source>
        <dbReference type="PROSITE" id="PS52039"/>
    </source>
</evidence>
<dbReference type="EMBL" id="QKQP01000001">
    <property type="protein sequence ID" value="PZD82367.1"/>
    <property type="molecule type" value="Genomic_DNA"/>
</dbReference>
<dbReference type="PROSITE" id="PS52039">
    <property type="entry name" value="TOPO_IA_2"/>
    <property type="match status" value="1"/>
</dbReference>
<dbReference type="InterPro" id="IPR013824">
    <property type="entry name" value="Topo_IA_cen_sub1"/>
</dbReference>
<keyword evidence="6" id="KW-0238">DNA-binding</keyword>
<comment type="caution">
    <text evidence="14">The sequence shown here is derived from an EMBL/GenBank/DDBJ whole genome shotgun (WGS) entry which is preliminary data.</text>
</comment>
<dbReference type="Gene3D" id="3.40.50.140">
    <property type="match status" value="1"/>
</dbReference>
<dbReference type="SMART" id="SM00437">
    <property type="entry name" value="TOP1Ac"/>
    <property type="match status" value="1"/>
</dbReference>
<dbReference type="Pfam" id="PF01751">
    <property type="entry name" value="Toprim"/>
    <property type="match status" value="1"/>
</dbReference>
<sequence length="711" mass="76225">MKLFIAEKPSLGKAIAQYLPGPHKTGNGCIECDGGNQIVTWAFGHVFEQVEPDYYTPDDVPVTLKGKKKWRWDELPILPGTPPAGEWKLAPKDDARAQIKVIRDLLKKAAACKAGSVVNAGDPDREGQLLVDEILDECHWKGPTQRIWLAALDEQSVKKALANLKDNRDYQNLKLSAQARSRADWMMGMNLTRAFTLANKGSGVVSVGRVQTPTLRLIADRDHAIEHFKPKDFFVPRIQCAKGTAAQGTAAAFWSAWQVREIDGLDGDNQLVDKAVAEKLAAKAKASGKAVVAEYTSKEQQQAAPLGFSLAELQKTCSAKFGMSAKQTLDAAQALYEDHKCATYPRSDCRYLPEEQFGEAGRVLSGLAKLGYADLVTGPAGGIGADPGKKSGIWNTAKVTAHHAIIPTGSMTGQLSGDLKKVFDLIVKQYVAQFYPPYVYKATKIVLDCSSEKWVASGQVPVSAGWKAVFGGLAAGKLSETEDDSEEAPLSLPVLAKGEVLAVTAADVQAKQTKPPARFTDGTLIEAMSNIHKFVEDPEAKKKLKETSGIGTEATRAAILETLLKRGFIERKGKQVISTQAGRAVIKALPDVLTNPATTAQWEDVLAGIADGKVPAEKFEAAQRDFVTKLVCVAQTANIQVGEARPAGSGGSGKAAGKPKKAGPVCGACGKTNTVVLQTKAGKDWLKCESCGAAFWPSKDGKSCGTQWEKR</sequence>
<dbReference type="PANTHER" id="PTHR11390:SF21">
    <property type="entry name" value="DNA TOPOISOMERASE 3-ALPHA"/>
    <property type="match status" value="1"/>
</dbReference>
<evidence type="ECO:0000256" key="5">
    <source>
        <dbReference type="ARBA" id="ARBA00023029"/>
    </source>
</evidence>
<gene>
    <name evidence="14" type="ORF">DN052_04945</name>
</gene>
<dbReference type="Pfam" id="PF01131">
    <property type="entry name" value="Topoisom_bac"/>
    <property type="match status" value="1"/>
</dbReference>
<dbReference type="PRINTS" id="PR00417">
    <property type="entry name" value="PRTPISMRASEI"/>
</dbReference>
<dbReference type="GO" id="GO:0046872">
    <property type="term" value="F:metal ion binding"/>
    <property type="evidence" value="ECO:0007669"/>
    <property type="project" value="UniProtKB-KW"/>
</dbReference>
<keyword evidence="4" id="KW-0479">Metal-binding</keyword>
<dbReference type="Gene3D" id="1.10.290.10">
    <property type="entry name" value="Topoisomerase I, domain 4"/>
    <property type="match status" value="1"/>
</dbReference>
<dbReference type="Gene3D" id="1.10.460.10">
    <property type="entry name" value="Topoisomerase I, domain 2"/>
    <property type="match status" value="1"/>
</dbReference>
<dbReference type="NCBIfam" id="TIGR01056">
    <property type="entry name" value="topB"/>
    <property type="match status" value="1"/>
</dbReference>
<evidence type="ECO:0000256" key="10">
    <source>
        <dbReference type="ARBA" id="ARBA00032235"/>
    </source>
</evidence>
<evidence type="ECO:0000256" key="8">
    <source>
        <dbReference type="ARBA" id="ARBA00030003"/>
    </source>
</evidence>
<dbReference type="PROSITE" id="PS50880">
    <property type="entry name" value="TOPRIM"/>
    <property type="match status" value="1"/>
</dbReference>
<dbReference type="InterPro" id="IPR013497">
    <property type="entry name" value="Topo_IA_cen"/>
</dbReference>
<evidence type="ECO:0000256" key="4">
    <source>
        <dbReference type="ARBA" id="ARBA00022723"/>
    </source>
</evidence>
<evidence type="ECO:0000259" key="12">
    <source>
        <dbReference type="PROSITE" id="PS50880"/>
    </source>
</evidence>
<dbReference type="InterPro" id="IPR000380">
    <property type="entry name" value="Topo_IA"/>
</dbReference>
<dbReference type="GO" id="GO:0006281">
    <property type="term" value="P:DNA repair"/>
    <property type="evidence" value="ECO:0007669"/>
    <property type="project" value="TreeGrafter"/>
</dbReference>
<evidence type="ECO:0000256" key="1">
    <source>
        <dbReference type="ARBA" id="ARBA00000213"/>
    </source>
</evidence>
<dbReference type="AlphaFoldDB" id="A0A2W1KT22"/>
<dbReference type="GO" id="GO:0003677">
    <property type="term" value="F:DNA binding"/>
    <property type="evidence" value="ECO:0007669"/>
    <property type="project" value="UniProtKB-KW"/>
</dbReference>
<keyword evidence="7 14" id="KW-0413">Isomerase</keyword>
<dbReference type="InterPro" id="IPR013826">
    <property type="entry name" value="Topo_IA_cen_sub3"/>
</dbReference>
<dbReference type="InterPro" id="IPR023405">
    <property type="entry name" value="Topo_IA_core_domain"/>
</dbReference>
<dbReference type="InterPro" id="IPR003602">
    <property type="entry name" value="Topo_IA_DNA-bd_dom"/>
</dbReference>
<dbReference type="InterPro" id="IPR006171">
    <property type="entry name" value="TOPRIM_dom"/>
</dbReference>
<dbReference type="SUPFAM" id="SSF56712">
    <property type="entry name" value="Prokaryotic type I DNA topoisomerase"/>
    <property type="match status" value="1"/>
</dbReference>
<dbReference type="InterPro" id="IPR013825">
    <property type="entry name" value="Topo_IA_cen_sub2"/>
</dbReference>
<accession>A0A2W1KT22</accession>
<evidence type="ECO:0000256" key="2">
    <source>
        <dbReference type="ARBA" id="ARBA00009446"/>
    </source>
</evidence>
<dbReference type="GO" id="GO:0043597">
    <property type="term" value="C:cytoplasmic replication fork"/>
    <property type="evidence" value="ECO:0007669"/>
    <property type="project" value="TreeGrafter"/>
</dbReference>
<evidence type="ECO:0000313" key="14">
    <source>
        <dbReference type="EMBL" id="PZD82367.1"/>
    </source>
</evidence>
<reference evidence="14 15" key="1">
    <citation type="submission" date="2018-06" db="EMBL/GenBank/DDBJ databases">
        <title>Draft sequence of Acidithiobacillus ferrooxidans CCM 4253.</title>
        <authorList>
            <person name="Moya-Beltran A."/>
            <person name="Castro M."/>
            <person name="Covarrubias P.C."/>
            <person name="Issotta F."/>
            <person name="Janiczek O."/>
            <person name="Mandl M."/>
            <person name="Kucera J."/>
            <person name="Quatrini R."/>
        </authorList>
    </citation>
    <scope>NUCLEOTIDE SEQUENCE [LARGE SCALE GENOMIC DNA]</scope>
    <source>
        <strain evidence="14 15">CCM 4253</strain>
    </source>
</reference>
<dbReference type="EC" id="5.6.2.1" evidence="3"/>
<dbReference type="InterPro" id="IPR034144">
    <property type="entry name" value="TOPRIM_TopoIII"/>
</dbReference>
<dbReference type="PANTHER" id="PTHR11390">
    <property type="entry name" value="PROKARYOTIC DNA TOPOISOMERASE"/>
    <property type="match status" value="1"/>
</dbReference>
<dbReference type="GO" id="GO:0003917">
    <property type="term" value="F:DNA topoisomerase type I (single strand cut, ATP-independent) activity"/>
    <property type="evidence" value="ECO:0007669"/>
    <property type="project" value="UniProtKB-EC"/>
</dbReference>
<comment type="catalytic activity">
    <reaction evidence="1">
        <text>ATP-independent breakage of single-stranded DNA, followed by passage and rejoining.</text>
        <dbReference type="EC" id="5.6.2.1"/>
    </reaction>
</comment>
<evidence type="ECO:0000256" key="11">
    <source>
        <dbReference type="ARBA" id="ARBA00032877"/>
    </source>
</evidence>
<dbReference type="InterPro" id="IPR003601">
    <property type="entry name" value="Topo_IA_2"/>
</dbReference>
<dbReference type="OrthoDB" id="9803554at2"/>
<dbReference type="CDD" id="cd03362">
    <property type="entry name" value="TOPRIM_TopoIA_TopoIII"/>
    <property type="match status" value="1"/>
</dbReference>
<dbReference type="GO" id="GO:0006265">
    <property type="term" value="P:DNA topological change"/>
    <property type="evidence" value="ECO:0007669"/>
    <property type="project" value="InterPro"/>
</dbReference>
<evidence type="ECO:0000256" key="7">
    <source>
        <dbReference type="ARBA" id="ARBA00023235"/>
    </source>
</evidence>
<feature type="domain" description="Topo IA-type catalytic" evidence="13">
    <location>
        <begin position="170"/>
        <end position="631"/>
    </location>
</feature>
<evidence type="ECO:0000256" key="9">
    <source>
        <dbReference type="ARBA" id="ARBA00031985"/>
    </source>
</evidence>
<evidence type="ECO:0000256" key="6">
    <source>
        <dbReference type="ARBA" id="ARBA00023125"/>
    </source>
</evidence>
<keyword evidence="5" id="KW-0799">Topoisomerase</keyword>
<comment type="similarity">
    <text evidence="2">Belongs to the type IA topoisomerase family.</text>
</comment>
<dbReference type="GO" id="GO:0006310">
    <property type="term" value="P:DNA recombination"/>
    <property type="evidence" value="ECO:0007669"/>
    <property type="project" value="TreeGrafter"/>
</dbReference>
<evidence type="ECO:0000313" key="15">
    <source>
        <dbReference type="Proteomes" id="UP000248886"/>
    </source>
</evidence>
<evidence type="ECO:0000256" key="3">
    <source>
        <dbReference type="ARBA" id="ARBA00012891"/>
    </source>
</evidence>
<feature type="domain" description="Toprim" evidence="12">
    <location>
        <begin position="1"/>
        <end position="153"/>
    </location>
</feature>
<name>A0A2W1KT22_ACIFR</name>
<dbReference type="SMART" id="SM00493">
    <property type="entry name" value="TOPRIM"/>
    <property type="match status" value="1"/>
</dbReference>
<dbReference type="RefSeq" id="WP_054608711.1">
    <property type="nucleotide sequence ID" value="NZ_AP025160.1"/>
</dbReference>
<dbReference type="InterPro" id="IPR005738">
    <property type="entry name" value="TopoIII"/>
</dbReference>
<dbReference type="SMART" id="SM00436">
    <property type="entry name" value="TOP1Bc"/>
    <property type="match status" value="1"/>
</dbReference>
<dbReference type="Gene3D" id="2.70.20.10">
    <property type="entry name" value="Topoisomerase I, domain 3"/>
    <property type="match status" value="1"/>
</dbReference>
<dbReference type="NCBIfam" id="NF005829">
    <property type="entry name" value="PRK07726.1"/>
    <property type="match status" value="1"/>
</dbReference>